<proteinExistence type="inferred from homology"/>
<comment type="function">
    <text evidence="1 9">Iron-storage protein.</text>
</comment>
<evidence type="ECO:0000256" key="8">
    <source>
        <dbReference type="PIRSR" id="PIRSR601519-1"/>
    </source>
</evidence>
<dbReference type="Pfam" id="PF00210">
    <property type="entry name" value="Ferritin"/>
    <property type="match status" value="1"/>
</dbReference>
<comment type="catalytic activity">
    <reaction evidence="7 9">
        <text>4 Fe(2+) + O2 + 6 H2O = 4 iron(III) oxide-hydroxide + 12 H(+)</text>
        <dbReference type="Rhea" id="RHEA:11972"/>
        <dbReference type="ChEBI" id="CHEBI:15377"/>
        <dbReference type="ChEBI" id="CHEBI:15378"/>
        <dbReference type="ChEBI" id="CHEBI:15379"/>
        <dbReference type="ChEBI" id="CHEBI:29033"/>
        <dbReference type="ChEBI" id="CHEBI:78619"/>
        <dbReference type="EC" id="1.16.3.2"/>
    </reaction>
</comment>
<evidence type="ECO:0000256" key="1">
    <source>
        <dbReference type="ARBA" id="ARBA00002485"/>
    </source>
</evidence>
<dbReference type="Proteomes" id="UP000294545">
    <property type="component" value="Unassembled WGS sequence"/>
</dbReference>
<feature type="domain" description="Ferritin-like diiron" evidence="10">
    <location>
        <begin position="1"/>
        <end position="145"/>
    </location>
</feature>
<keyword evidence="4 8" id="KW-0479">Metal-binding</keyword>
<feature type="binding site" evidence="8">
    <location>
        <position position="53"/>
    </location>
    <ligand>
        <name>Fe cation</name>
        <dbReference type="ChEBI" id="CHEBI:24875"/>
        <label>1</label>
    </ligand>
</feature>
<dbReference type="PANTHER" id="PTHR11431:SF127">
    <property type="entry name" value="BACTERIAL NON-HEME FERRITIN"/>
    <property type="match status" value="1"/>
</dbReference>
<dbReference type="PROSITE" id="PS50905">
    <property type="entry name" value="FERRITIN_LIKE"/>
    <property type="match status" value="1"/>
</dbReference>
<comment type="similarity">
    <text evidence="2 9">Belongs to the ferritin family. Prokaryotic subfamily.</text>
</comment>
<dbReference type="FunFam" id="1.20.1260.10:FF:000001">
    <property type="entry name" value="Non-heme ferritin"/>
    <property type="match status" value="1"/>
</dbReference>
<dbReference type="PANTHER" id="PTHR11431">
    <property type="entry name" value="FERRITIN"/>
    <property type="match status" value="1"/>
</dbReference>
<comment type="caution">
    <text evidence="11">The sequence shown here is derived from an EMBL/GenBank/DDBJ whole genome shotgun (WGS) entry which is preliminary data.</text>
</comment>
<dbReference type="InterPro" id="IPR041719">
    <property type="entry name" value="Ferritin_prok"/>
</dbReference>
<protein>
    <recommendedName>
        <fullName evidence="9">Ferritin</fullName>
        <ecNumber evidence="9">1.16.3.2</ecNumber>
    </recommendedName>
</protein>
<dbReference type="SUPFAM" id="SSF47240">
    <property type="entry name" value="Ferritin-like"/>
    <property type="match status" value="1"/>
</dbReference>
<feature type="binding site" evidence="8">
    <location>
        <position position="17"/>
    </location>
    <ligand>
        <name>Fe cation</name>
        <dbReference type="ChEBI" id="CHEBI:24875"/>
        <label>1</label>
    </ligand>
</feature>
<evidence type="ECO:0000259" key="10">
    <source>
        <dbReference type="PROSITE" id="PS50905"/>
    </source>
</evidence>
<evidence type="ECO:0000256" key="6">
    <source>
        <dbReference type="ARBA" id="ARBA00023004"/>
    </source>
</evidence>
<dbReference type="EC" id="1.16.3.2" evidence="9"/>
<dbReference type="InterPro" id="IPR012347">
    <property type="entry name" value="Ferritin-like"/>
</dbReference>
<name>A0A4R1M949_9FIRM</name>
<keyword evidence="6 8" id="KW-0408">Iron</keyword>
<dbReference type="InterPro" id="IPR009040">
    <property type="entry name" value="Ferritin-like_diiron"/>
</dbReference>
<dbReference type="GO" id="GO:0008198">
    <property type="term" value="F:ferrous iron binding"/>
    <property type="evidence" value="ECO:0007669"/>
    <property type="project" value="TreeGrafter"/>
</dbReference>
<feature type="binding site" evidence="8">
    <location>
        <position position="94"/>
    </location>
    <ligand>
        <name>Fe cation</name>
        <dbReference type="ChEBI" id="CHEBI:24875"/>
        <label>1</label>
    </ligand>
</feature>
<keyword evidence="3 9" id="KW-0409">Iron storage</keyword>
<comment type="subcellular location">
    <subcellularLocation>
        <location evidence="9">Cytoplasm</location>
    </subcellularLocation>
</comment>
<evidence type="ECO:0000313" key="12">
    <source>
        <dbReference type="Proteomes" id="UP000294545"/>
    </source>
</evidence>
<dbReference type="AlphaFoldDB" id="A0A4R1M949"/>
<dbReference type="GO" id="GO:0005829">
    <property type="term" value="C:cytosol"/>
    <property type="evidence" value="ECO:0007669"/>
    <property type="project" value="TreeGrafter"/>
</dbReference>
<dbReference type="InterPro" id="IPR009078">
    <property type="entry name" value="Ferritin-like_SF"/>
</dbReference>
<keyword evidence="12" id="KW-1185">Reference proteome</keyword>
<dbReference type="EMBL" id="SMGQ01000017">
    <property type="protein sequence ID" value="TCK87932.1"/>
    <property type="molecule type" value="Genomic_DNA"/>
</dbReference>
<organism evidence="11 12">
    <name type="scientific">Natranaerovirga hydrolytica</name>
    <dbReference type="NCBI Taxonomy" id="680378"/>
    <lineage>
        <taxon>Bacteria</taxon>
        <taxon>Bacillati</taxon>
        <taxon>Bacillota</taxon>
        <taxon>Clostridia</taxon>
        <taxon>Lachnospirales</taxon>
        <taxon>Natranaerovirgaceae</taxon>
        <taxon>Natranaerovirga</taxon>
    </lineage>
</organism>
<sequence length="168" mass="19844">MLSDRLLNELNEQIKYEFFSSNLYLAMAGYCYSIDLDGFANFFVVQAEEEKFHAMKLFDFVNDMDARVKISGLDQPENEYNDILDVFEQSLEHEKFVTDRIYKLMDIAQEEKEHATISMLKWFVDEQVEEMSTFRTHLQKLKRAINDSTLLYAMDDEMAQRTFVAPTN</sequence>
<evidence type="ECO:0000256" key="4">
    <source>
        <dbReference type="ARBA" id="ARBA00022723"/>
    </source>
</evidence>
<feature type="binding site" evidence="8">
    <location>
        <position position="127"/>
    </location>
    <ligand>
        <name>Fe cation</name>
        <dbReference type="ChEBI" id="CHEBI:24875"/>
        <label>1</label>
    </ligand>
</feature>
<dbReference type="CDD" id="cd01055">
    <property type="entry name" value="Nonheme_Ferritin"/>
    <property type="match status" value="1"/>
</dbReference>
<dbReference type="Gene3D" id="1.20.1260.10">
    <property type="match status" value="1"/>
</dbReference>
<reference evidence="11 12" key="1">
    <citation type="submission" date="2019-03" db="EMBL/GenBank/DDBJ databases">
        <title>Genomic Encyclopedia of Type Strains, Phase IV (KMG-IV): sequencing the most valuable type-strain genomes for metagenomic binning, comparative biology and taxonomic classification.</title>
        <authorList>
            <person name="Goeker M."/>
        </authorList>
    </citation>
    <scope>NUCLEOTIDE SEQUENCE [LARGE SCALE GENOMIC DNA]</scope>
    <source>
        <strain evidence="11 12">DSM 24176</strain>
    </source>
</reference>
<evidence type="ECO:0000256" key="7">
    <source>
        <dbReference type="ARBA" id="ARBA00048035"/>
    </source>
</evidence>
<evidence type="ECO:0000256" key="3">
    <source>
        <dbReference type="ARBA" id="ARBA00022434"/>
    </source>
</evidence>
<keyword evidence="9" id="KW-0963">Cytoplasm</keyword>
<dbReference type="RefSeq" id="WP_132283241.1">
    <property type="nucleotide sequence ID" value="NZ_SMGQ01000017.1"/>
</dbReference>
<dbReference type="GO" id="GO:0004322">
    <property type="term" value="F:ferroxidase activity"/>
    <property type="evidence" value="ECO:0007669"/>
    <property type="project" value="TreeGrafter"/>
</dbReference>
<dbReference type="InterPro" id="IPR001519">
    <property type="entry name" value="Ferritin"/>
</dbReference>
<dbReference type="GO" id="GO:0008199">
    <property type="term" value="F:ferric iron binding"/>
    <property type="evidence" value="ECO:0007669"/>
    <property type="project" value="InterPro"/>
</dbReference>
<dbReference type="GO" id="GO:0006826">
    <property type="term" value="P:iron ion transport"/>
    <property type="evidence" value="ECO:0007669"/>
    <property type="project" value="InterPro"/>
</dbReference>
<feature type="binding site" evidence="8">
    <location>
        <position position="50"/>
    </location>
    <ligand>
        <name>Fe cation</name>
        <dbReference type="ChEBI" id="CHEBI:24875"/>
        <label>1</label>
    </ligand>
</feature>
<gene>
    <name evidence="11" type="ORF">EDC19_2579</name>
</gene>
<accession>A0A4R1M949</accession>
<dbReference type="OrthoDB" id="9801481at2"/>
<evidence type="ECO:0000313" key="11">
    <source>
        <dbReference type="EMBL" id="TCK87932.1"/>
    </source>
</evidence>
<keyword evidence="5" id="KW-0560">Oxidoreductase</keyword>
<evidence type="ECO:0000256" key="5">
    <source>
        <dbReference type="ARBA" id="ARBA00023002"/>
    </source>
</evidence>
<dbReference type="GO" id="GO:0042802">
    <property type="term" value="F:identical protein binding"/>
    <property type="evidence" value="ECO:0007669"/>
    <property type="project" value="UniProtKB-ARBA"/>
</dbReference>
<dbReference type="InterPro" id="IPR008331">
    <property type="entry name" value="Ferritin_DPS_dom"/>
</dbReference>
<evidence type="ECO:0000256" key="2">
    <source>
        <dbReference type="ARBA" id="ARBA00006950"/>
    </source>
</evidence>
<evidence type="ECO:0000256" key="9">
    <source>
        <dbReference type="RuleBase" id="RU361145"/>
    </source>
</evidence>
<dbReference type="GO" id="GO:0006879">
    <property type="term" value="P:intracellular iron ion homeostasis"/>
    <property type="evidence" value="ECO:0007669"/>
    <property type="project" value="UniProtKB-KW"/>
</dbReference>